<name>A0A4Q1RFI5_9FIRM</name>
<keyword evidence="2" id="KW-1185">Reference proteome</keyword>
<protein>
    <submittedName>
        <fullName evidence="1">Uncharacterized protein</fullName>
    </submittedName>
</protein>
<comment type="caution">
    <text evidence="1">The sequence shown here is derived from an EMBL/GenBank/DDBJ whole genome shotgun (WGS) entry which is preliminary data.</text>
</comment>
<organism evidence="1 2">
    <name type="scientific">Blautia faecicola</name>
    <dbReference type="NCBI Taxonomy" id="2509240"/>
    <lineage>
        <taxon>Bacteria</taxon>
        <taxon>Bacillati</taxon>
        <taxon>Bacillota</taxon>
        <taxon>Clostridia</taxon>
        <taxon>Lachnospirales</taxon>
        <taxon>Lachnospiraceae</taxon>
        <taxon>Blautia</taxon>
    </lineage>
</organism>
<evidence type="ECO:0000313" key="1">
    <source>
        <dbReference type="EMBL" id="RXS74364.1"/>
    </source>
</evidence>
<gene>
    <name evidence="1" type="ORF">ETP43_03420</name>
</gene>
<dbReference type="EMBL" id="SDKC01000001">
    <property type="protein sequence ID" value="RXS74364.1"/>
    <property type="molecule type" value="Genomic_DNA"/>
</dbReference>
<sequence>MDESRVVLKYNEGIPAMNKETEVEIIKKFIVKNKQERIIWKLQNAKKRKKVFWHFDHPDIFKKEILYPSTYKDAEHLEKVLYEMSGTRECYVIGECYIGTMQLRQACEEAWQGGICIIYCGNGIGYYQGEQEYGAPPRFLLHAL</sequence>
<evidence type="ECO:0000313" key="2">
    <source>
        <dbReference type="Proteomes" id="UP000290106"/>
    </source>
</evidence>
<reference evidence="1 2" key="1">
    <citation type="submission" date="2019-01" db="EMBL/GenBank/DDBJ databases">
        <title>Blautia sp. nov. KGMB01111 isolated human feces.</title>
        <authorList>
            <person name="Park J.-E."/>
            <person name="Kim J.-S."/>
            <person name="Park S.-H."/>
        </authorList>
    </citation>
    <scope>NUCLEOTIDE SEQUENCE [LARGE SCALE GENOMIC DNA]</scope>
    <source>
        <strain evidence="1 2">KGMB01111</strain>
    </source>
</reference>
<dbReference type="RefSeq" id="WP_129257045.1">
    <property type="nucleotide sequence ID" value="NZ_SDKC01000001.1"/>
</dbReference>
<dbReference type="Proteomes" id="UP000290106">
    <property type="component" value="Unassembled WGS sequence"/>
</dbReference>
<dbReference type="AlphaFoldDB" id="A0A4Q1RFI5"/>
<dbReference type="OrthoDB" id="9985213at2"/>
<proteinExistence type="predicted"/>
<accession>A0A4Q1RFI5</accession>